<dbReference type="InterPro" id="IPR005594">
    <property type="entry name" value="YadA_C"/>
</dbReference>
<organism evidence="14 15">
    <name type="scientific">Sphingomonas olei</name>
    <dbReference type="NCBI Taxonomy" id="1886787"/>
    <lineage>
        <taxon>Bacteria</taxon>
        <taxon>Pseudomonadati</taxon>
        <taxon>Pseudomonadota</taxon>
        <taxon>Alphaproteobacteria</taxon>
        <taxon>Sphingomonadales</taxon>
        <taxon>Sphingomonadaceae</taxon>
        <taxon>Sphingomonas</taxon>
    </lineage>
</organism>
<keyword evidence="6" id="KW-0812">Transmembrane</keyword>
<feature type="domain" description="Trimeric autotransporter adhesin YadA-like stalk" evidence="13">
    <location>
        <begin position="581"/>
        <end position="619"/>
    </location>
</feature>
<keyword evidence="5" id="KW-1134">Transmembrane beta strand</keyword>
<sequence length="909" mass="87957">MSISTTSAAVRVTRFMKRSALVSPIALAAVLSQQAEAQQRVVSACSGVSLPRSAVTDILSPVITGVVGPTEAAVNAILGVPLLGLLLPPLNLNASGLLANAAAGAPINLQALATDGTVVGPTDQCRATSDSITLNTPAGVAIGGNSISGLGANGATAFASDINAVALGNNARAEAGAVGSIALGLNSQVTAANSVALGAGSVATRGALSGYIATGLSDAQSSVGEVSVGAPGALRQLTNVAAGSAPTDAATVGQVDGVAAQVAALDAASVQYSSAARDRVTLAGAGGTVIDNLAPGAVTATSTEAVNGGQLFATNQAVAGNTGAIANLDTRVTSNTTLLSDLGASAVRYDDAARGIVTFGGSGGTVLANVAPGALTVDSSQAVNGAQLFATNAQVAANTAAIAGLGGGLAGVVRYSNAATPTIPNDGTVTDDATLAGATGGAVGLHNLREGTLAAGSTDAVNGGQLFTTNQAVAANSGAITNLDTRLSVTETGLTNLSNEVVNNSTAITNLQASVTGTNTTVTNISAQVNSNTTSITNLEAAVANQPIRYADAATPTTPNGGIASDTTTLVGASGGPVGLSNVRAGALVAGSTDAVNGDQLASTNTQVAANTTAIANFSNLVVGSAVSPVQYSNAATPTVPNGGTLTNDVTFVGANAAAPVTLHNVAGGAVTATSTDAVNGQQLFAVANQASNSVQYDRNSAGGRSNTITLAGGEAGAVKLANVANGAVAAGSTEAVNGGQLASVAQVAQQAAALGANSVQYGPGNTNVTFNSTGSAVLLRNVAAGTAPTDAVNVGQLQAGLQGAVAQANTYTDARLSAALESMNFNLREVRRDLGAGTSAALAAAALPQPTEPGRSMVAVGGGTYRGQTAIAFGASTYLNDGHSIFRIGATVDSQGKGGANAGYGYQF</sequence>
<dbReference type="Gene3D" id="3.30.1300.30">
    <property type="entry name" value="GSPII I/J protein-like"/>
    <property type="match status" value="1"/>
</dbReference>
<protein>
    <submittedName>
        <fullName evidence="14">Uncharacterized protein</fullName>
    </submittedName>
</protein>
<feature type="domain" description="Trimeric autotransporter adhesin YadA-like stalk" evidence="13">
    <location>
        <begin position="720"/>
        <end position="761"/>
    </location>
</feature>
<proteinExistence type="inferred from homology"/>
<evidence type="ECO:0000256" key="9">
    <source>
        <dbReference type="ARBA" id="ARBA00023136"/>
    </source>
</evidence>
<evidence type="ECO:0000256" key="7">
    <source>
        <dbReference type="ARBA" id="ARBA00022729"/>
    </source>
</evidence>
<accession>A0ABY2QL34</accession>
<evidence type="ECO:0000256" key="8">
    <source>
        <dbReference type="ARBA" id="ARBA00022927"/>
    </source>
</evidence>
<gene>
    <name evidence="14" type="ORF">E5988_06210</name>
</gene>
<feature type="chain" id="PRO_5047075260" evidence="11">
    <location>
        <begin position="29"/>
        <end position="909"/>
    </location>
</feature>
<keyword evidence="7 11" id="KW-0732">Signal</keyword>
<dbReference type="Pfam" id="PF03895">
    <property type="entry name" value="YadA_anchor"/>
    <property type="match status" value="1"/>
</dbReference>
<feature type="signal peptide" evidence="11">
    <location>
        <begin position="1"/>
        <end position="28"/>
    </location>
</feature>
<dbReference type="EMBL" id="SSTI01000004">
    <property type="protein sequence ID" value="THG40422.1"/>
    <property type="molecule type" value="Genomic_DNA"/>
</dbReference>
<evidence type="ECO:0000256" key="6">
    <source>
        <dbReference type="ARBA" id="ARBA00022692"/>
    </source>
</evidence>
<evidence type="ECO:0000256" key="10">
    <source>
        <dbReference type="ARBA" id="ARBA00023237"/>
    </source>
</evidence>
<feature type="domain" description="Trimeric autotransporter adhesin YadA-like stalk" evidence="13">
    <location>
        <begin position="782"/>
        <end position="814"/>
    </location>
</feature>
<evidence type="ECO:0000259" key="13">
    <source>
        <dbReference type="Pfam" id="PF05662"/>
    </source>
</evidence>
<evidence type="ECO:0000256" key="11">
    <source>
        <dbReference type="SAM" id="SignalP"/>
    </source>
</evidence>
<dbReference type="InterPro" id="IPR011049">
    <property type="entry name" value="Serralysin-like_metalloprot_C"/>
</dbReference>
<comment type="subcellular location">
    <subcellularLocation>
        <location evidence="2">Cell outer membrane</location>
    </subcellularLocation>
    <subcellularLocation>
        <location evidence="1">Cell surface</location>
    </subcellularLocation>
</comment>
<evidence type="ECO:0000256" key="5">
    <source>
        <dbReference type="ARBA" id="ARBA00022452"/>
    </source>
</evidence>
<evidence type="ECO:0000256" key="1">
    <source>
        <dbReference type="ARBA" id="ARBA00004241"/>
    </source>
</evidence>
<dbReference type="Gene3D" id="2.150.10.10">
    <property type="entry name" value="Serralysin-like metalloprotease, C-terminal"/>
    <property type="match status" value="1"/>
</dbReference>
<feature type="domain" description="Trimeric autotransporter adhesin YadA-like C-terminal membrane anchor" evidence="12">
    <location>
        <begin position="849"/>
        <end position="909"/>
    </location>
</feature>
<feature type="domain" description="Trimeric autotransporter adhesin YadA-like stalk" evidence="13">
    <location>
        <begin position="236"/>
        <end position="265"/>
    </location>
</feature>
<feature type="domain" description="Trimeric autotransporter adhesin YadA-like stalk" evidence="13">
    <location>
        <begin position="290"/>
        <end position="328"/>
    </location>
</feature>
<dbReference type="InterPro" id="IPR008635">
    <property type="entry name" value="Coiled_stalk_dom"/>
</dbReference>
<keyword evidence="4" id="KW-0813">Transport</keyword>
<feature type="domain" description="Trimeric autotransporter adhesin YadA-like stalk" evidence="13">
    <location>
        <begin position="664"/>
        <end position="695"/>
    </location>
</feature>
<evidence type="ECO:0000256" key="3">
    <source>
        <dbReference type="ARBA" id="ARBA00005848"/>
    </source>
</evidence>
<dbReference type="Gene3D" id="1.20.5.170">
    <property type="match status" value="4"/>
</dbReference>
<feature type="domain" description="Trimeric autotransporter adhesin YadA-like stalk" evidence="13">
    <location>
        <begin position="450"/>
        <end position="483"/>
    </location>
</feature>
<comment type="similarity">
    <text evidence="3">Belongs to the autotransporter-2 (AT-2) (TC 1.B.40) family.</text>
</comment>
<evidence type="ECO:0000313" key="14">
    <source>
        <dbReference type="EMBL" id="THG40422.1"/>
    </source>
</evidence>
<dbReference type="SUPFAM" id="SSF54523">
    <property type="entry name" value="Pili subunits"/>
    <property type="match status" value="1"/>
</dbReference>
<comment type="caution">
    <text evidence="14">The sequence shown here is derived from an EMBL/GenBank/DDBJ whole genome shotgun (WGS) entry which is preliminary data.</text>
</comment>
<keyword evidence="15" id="KW-1185">Reference proteome</keyword>
<evidence type="ECO:0000313" key="15">
    <source>
        <dbReference type="Proteomes" id="UP000308038"/>
    </source>
</evidence>
<dbReference type="SUPFAM" id="SSF101967">
    <property type="entry name" value="Adhesin YadA, collagen-binding domain"/>
    <property type="match status" value="2"/>
</dbReference>
<evidence type="ECO:0000259" key="12">
    <source>
        <dbReference type="Pfam" id="PF03895"/>
    </source>
</evidence>
<dbReference type="Pfam" id="PF05662">
    <property type="entry name" value="YadA_stalk"/>
    <property type="match status" value="8"/>
</dbReference>
<keyword evidence="9" id="KW-0472">Membrane</keyword>
<evidence type="ECO:0000256" key="2">
    <source>
        <dbReference type="ARBA" id="ARBA00004442"/>
    </source>
</evidence>
<feature type="domain" description="Trimeric autotransporter adhesin YadA-like stalk" evidence="13">
    <location>
        <begin position="369"/>
        <end position="406"/>
    </location>
</feature>
<keyword evidence="8" id="KW-0653">Protein transport</keyword>
<dbReference type="Proteomes" id="UP000308038">
    <property type="component" value="Unassembled WGS sequence"/>
</dbReference>
<name>A0ABY2QL34_9SPHN</name>
<dbReference type="InterPro" id="IPR045584">
    <property type="entry name" value="Pilin-like"/>
</dbReference>
<reference evidence="14 15" key="1">
    <citation type="submission" date="2019-04" db="EMBL/GenBank/DDBJ databases">
        <title>Microbes associate with the intestines of laboratory mice.</title>
        <authorList>
            <person name="Navarre W."/>
            <person name="Wong E."/>
            <person name="Huang K.C."/>
            <person name="Tropini C."/>
            <person name="Ng K."/>
            <person name="Yu B."/>
        </authorList>
    </citation>
    <scope>NUCLEOTIDE SEQUENCE [LARGE SCALE GENOMIC DNA]</scope>
    <source>
        <strain evidence="14 15">NM83_B4-11</strain>
    </source>
</reference>
<keyword evidence="10" id="KW-0998">Cell outer membrane</keyword>
<dbReference type="Gene3D" id="6.10.250.2040">
    <property type="match status" value="2"/>
</dbReference>
<evidence type="ECO:0000256" key="4">
    <source>
        <dbReference type="ARBA" id="ARBA00022448"/>
    </source>
</evidence>